<dbReference type="EMBL" id="CM044701">
    <property type="protein sequence ID" value="KAI5681006.1"/>
    <property type="molecule type" value="Genomic_DNA"/>
</dbReference>
<sequence>MGINVRTKNEEHGYSVSIYALSIGHVPRKLAGDSTPQVFQEPLPNTSIVEESTKDECVPENKSEFEEGELGKENECLMESQEDHTEERQEMEIEVIEKSEGMNSLTNEANFFLVENSLCV</sequence>
<name>A0ACC0C7W0_CATRO</name>
<keyword evidence="2" id="KW-1185">Reference proteome</keyword>
<comment type="caution">
    <text evidence="1">The sequence shown here is derived from an EMBL/GenBank/DDBJ whole genome shotgun (WGS) entry which is preliminary data.</text>
</comment>
<dbReference type="Proteomes" id="UP001060085">
    <property type="component" value="Linkage Group LG01"/>
</dbReference>
<reference evidence="2" key="1">
    <citation type="journal article" date="2023" name="Nat. Plants">
        <title>Single-cell RNA sequencing provides a high-resolution roadmap for understanding the multicellular compartmentation of specialized metabolism.</title>
        <authorList>
            <person name="Sun S."/>
            <person name="Shen X."/>
            <person name="Li Y."/>
            <person name="Li Y."/>
            <person name="Wang S."/>
            <person name="Li R."/>
            <person name="Zhang H."/>
            <person name="Shen G."/>
            <person name="Guo B."/>
            <person name="Wei J."/>
            <person name="Xu J."/>
            <person name="St-Pierre B."/>
            <person name="Chen S."/>
            <person name="Sun C."/>
        </authorList>
    </citation>
    <scope>NUCLEOTIDE SEQUENCE [LARGE SCALE GENOMIC DNA]</scope>
</reference>
<proteinExistence type="predicted"/>
<organism evidence="1 2">
    <name type="scientific">Catharanthus roseus</name>
    <name type="common">Madagascar periwinkle</name>
    <name type="synonym">Vinca rosea</name>
    <dbReference type="NCBI Taxonomy" id="4058"/>
    <lineage>
        <taxon>Eukaryota</taxon>
        <taxon>Viridiplantae</taxon>
        <taxon>Streptophyta</taxon>
        <taxon>Embryophyta</taxon>
        <taxon>Tracheophyta</taxon>
        <taxon>Spermatophyta</taxon>
        <taxon>Magnoliopsida</taxon>
        <taxon>eudicotyledons</taxon>
        <taxon>Gunneridae</taxon>
        <taxon>Pentapetalae</taxon>
        <taxon>asterids</taxon>
        <taxon>lamiids</taxon>
        <taxon>Gentianales</taxon>
        <taxon>Apocynaceae</taxon>
        <taxon>Rauvolfioideae</taxon>
        <taxon>Vinceae</taxon>
        <taxon>Catharanthinae</taxon>
        <taxon>Catharanthus</taxon>
    </lineage>
</organism>
<protein>
    <submittedName>
        <fullName evidence="1">Uncharacterized protein</fullName>
    </submittedName>
</protein>
<evidence type="ECO:0000313" key="1">
    <source>
        <dbReference type="EMBL" id="KAI5681006.1"/>
    </source>
</evidence>
<evidence type="ECO:0000313" key="2">
    <source>
        <dbReference type="Proteomes" id="UP001060085"/>
    </source>
</evidence>
<accession>A0ACC0C7W0</accession>
<gene>
    <name evidence="1" type="ORF">M9H77_02233</name>
</gene>